<feature type="compositionally biased region" description="Basic and acidic residues" evidence="1">
    <location>
        <begin position="47"/>
        <end position="68"/>
    </location>
</feature>
<keyword evidence="3" id="KW-1185">Reference proteome</keyword>
<accession>A0ABT7DVT0</accession>
<proteinExistence type="predicted"/>
<evidence type="ECO:0000256" key="1">
    <source>
        <dbReference type="SAM" id="MobiDB-lite"/>
    </source>
</evidence>
<sequence>MSATVSQAEFARMQGWSRPYVTALKQADRLVMVDGQVDVAASLQRLAETDGQQRPDVRERNARQRLGDTSDPTQTEVGIPSKATSTARKEHYAAEAAAREHALACGELAPLADVEQALAEIAGLIQQRLQLLPASLAPLLAIEADEQRCRLLLTDEIDRLLHDLADQFAQIGEGAAA</sequence>
<name>A0ABT7DVT0_9NEIS</name>
<evidence type="ECO:0000313" key="2">
    <source>
        <dbReference type="EMBL" id="MDK2124161.1"/>
    </source>
</evidence>
<reference evidence="2" key="1">
    <citation type="submission" date="2023-03" db="EMBL/GenBank/DDBJ databases">
        <title>Chitinimonas shenzhenensis gen. nov., sp. nov., a novel member of family Burkholderiaceae isolated from activated sludge collected in Shen Zhen, China.</title>
        <authorList>
            <person name="Wang X."/>
        </authorList>
    </citation>
    <scope>NUCLEOTIDE SEQUENCE</scope>
    <source>
        <strain evidence="2">DQS-5</strain>
    </source>
</reference>
<evidence type="ECO:0000313" key="3">
    <source>
        <dbReference type="Proteomes" id="UP001172778"/>
    </source>
</evidence>
<dbReference type="RefSeq" id="WP_284100471.1">
    <property type="nucleotide sequence ID" value="NZ_JARRAF010000008.1"/>
</dbReference>
<feature type="compositionally biased region" description="Polar residues" evidence="1">
    <location>
        <begin position="70"/>
        <end position="86"/>
    </location>
</feature>
<gene>
    <name evidence="2" type="ORF">PZA18_08885</name>
</gene>
<organism evidence="2 3">
    <name type="scientific">Parachitinimonas caeni</name>
    <dbReference type="NCBI Taxonomy" id="3031301"/>
    <lineage>
        <taxon>Bacteria</taxon>
        <taxon>Pseudomonadati</taxon>
        <taxon>Pseudomonadota</taxon>
        <taxon>Betaproteobacteria</taxon>
        <taxon>Neisseriales</taxon>
        <taxon>Chitinibacteraceae</taxon>
        <taxon>Parachitinimonas</taxon>
    </lineage>
</organism>
<dbReference type="Proteomes" id="UP001172778">
    <property type="component" value="Unassembled WGS sequence"/>
</dbReference>
<evidence type="ECO:0008006" key="4">
    <source>
        <dbReference type="Google" id="ProtNLM"/>
    </source>
</evidence>
<dbReference type="EMBL" id="JARRAF010000008">
    <property type="protein sequence ID" value="MDK2124161.1"/>
    <property type="molecule type" value="Genomic_DNA"/>
</dbReference>
<comment type="caution">
    <text evidence="2">The sequence shown here is derived from an EMBL/GenBank/DDBJ whole genome shotgun (WGS) entry which is preliminary data.</text>
</comment>
<protein>
    <recommendedName>
        <fullName evidence="4">Terminase small subunit</fullName>
    </recommendedName>
</protein>
<feature type="region of interest" description="Disordered" evidence="1">
    <location>
        <begin position="47"/>
        <end position="86"/>
    </location>
</feature>